<dbReference type="InParanoid" id="I1BXE2"/>
<gene>
    <name evidence="1" type="ORF">RO3G_05577</name>
</gene>
<name>I1BXE2_RHIO9</name>
<evidence type="ECO:0000313" key="1">
    <source>
        <dbReference type="EMBL" id="EIE80872.1"/>
    </source>
</evidence>
<dbReference type="AlphaFoldDB" id="I1BXE2"/>
<evidence type="ECO:0000313" key="2">
    <source>
        <dbReference type="Proteomes" id="UP000009138"/>
    </source>
</evidence>
<dbReference type="Proteomes" id="UP000009138">
    <property type="component" value="Unassembled WGS sequence"/>
</dbReference>
<organism evidence="1 2">
    <name type="scientific">Rhizopus delemar (strain RA 99-880 / ATCC MYA-4621 / FGSC 9543 / NRRL 43880)</name>
    <name type="common">Mucormycosis agent</name>
    <name type="synonym">Rhizopus arrhizus var. delemar</name>
    <dbReference type="NCBI Taxonomy" id="246409"/>
    <lineage>
        <taxon>Eukaryota</taxon>
        <taxon>Fungi</taxon>
        <taxon>Fungi incertae sedis</taxon>
        <taxon>Mucoromycota</taxon>
        <taxon>Mucoromycotina</taxon>
        <taxon>Mucoromycetes</taxon>
        <taxon>Mucorales</taxon>
        <taxon>Mucorineae</taxon>
        <taxon>Rhizopodaceae</taxon>
        <taxon>Rhizopus</taxon>
    </lineage>
</organism>
<dbReference type="RefSeq" id="XP_067516268.1">
    <property type="nucleotide sequence ID" value="XM_067660167.1"/>
</dbReference>
<protein>
    <submittedName>
        <fullName evidence="1">Uncharacterized protein</fullName>
    </submittedName>
</protein>
<proteinExistence type="predicted"/>
<keyword evidence="2" id="KW-1185">Reference proteome</keyword>
<dbReference type="VEuPathDB" id="FungiDB:RO3G_05577"/>
<dbReference type="GeneID" id="93612548"/>
<reference evidence="1 2" key="1">
    <citation type="journal article" date="2009" name="PLoS Genet.">
        <title>Genomic analysis of the basal lineage fungus Rhizopus oryzae reveals a whole-genome duplication.</title>
        <authorList>
            <person name="Ma L.-J."/>
            <person name="Ibrahim A.S."/>
            <person name="Skory C."/>
            <person name="Grabherr M.G."/>
            <person name="Burger G."/>
            <person name="Butler M."/>
            <person name="Elias M."/>
            <person name="Idnurm A."/>
            <person name="Lang B.F."/>
            <person name="Sone T."/>
            <person name="Abe A."/>
            <person name="Calvo S.E."/>
            <person name="Corrochano L.M."/>
            <person name="Engels R."/>
            <person name="Fu J."/>
            <person name="Hansberg W."/>
            <person name="Kim J.-M."/>
            <person name="Kodira C.D."/>
            <person name="Koehrsen M.J."/>
            <person name="Liu B."/>
            <person name="Miranda-Saavedra D."/>
            <person name="O'Leary S."/>
            <person name="Ortiz-Castellanos L."/>
            <person name="Poulter R."/>
            <person name="Rodriguez-Romero J."/>
            <person name="Ruiz-Herrera J."/>
            <person name="Shen Y.-Q."/>
            <person name="Zeng Q."/>
            <person name="Galagan J."/>
            <person name="Birren B.W."/>
            <person name="Cuomo C.A."/>
            <person name="Wickes B.L."/>
        </authorList>
    </citation>
    <scope>NUCLEOTIDE SEQUENCE [LARGE SCALE GENOMIC DNA]</scope>
    <source>
        <strain evidence="2">RA 99-880 / ATCC MYA-4621 / FGSC 9543 / NRRL 43880</strain>
    </source>
</reference>
<accession>I1BXE2</accession>
<dbReference type="EMBL" id="CH476735">
    <property type="protein sequence ID" value="EIE80872.1"/>
    <property type="molecule type" value="Genomic_DNA"/>
</dbReference>
<sequence length="31" mass="3410">MLDIDELRLAGLAVGHPFGIQSQITVKRAIF</sequence>